<evidence type="ECO:0000256" key="1">
    <source>
        <dbReference type="ARBA" id="ARBA00022741"/>
    </source>
</evidence>
<keyword evidence="1 9" id="KW-0547">Nucleotide-binding</keyword>
<evidence type="ECO:0000256" key="5">
    <source>
        <dbReference type="ARBA" id="ARBA00023235"/>
    </source>
</evidence>
<name>A0A6F8XFT2_9GAMM</name>
<protein>
    <recommendedName>
        <fullName evidence="7">DNA 3'-5' helicase</fullName>
        <ecNumber evidence="7">5.6.2.4</ecNumber>
    </recommendedName>
</protein>
<evidence type="ECO:0000256" key="9">
    <source>
        <dbReference type="PROSITE-ProRule" id="PRU00560"/>
    </source>
</evidence>
<evidence type="ECO:0000256" key="2">
    <source>
        <dbReference type="ARBA" id="ARBA00022801"/>
    </source>
</evidence>
<dbReference type="InterPro" id="IPR000212">
    <property type="entry name" value="DNA_helicase_UvrD/REP"/>
</dbReference>
<accession>A0A6F8XFT2</accession>
<keyword evidence="4 9" id="KW-0067">ATP-binding</keyword>
<dbReference type="Proteomes" id="UP000501053">
    <property type="component" value="Chromosome"/>
</dbReference>
<gene>
    <name evidence="11" type="ORF">HMEPL2_29750</name>
</gene>
<dbReference type="GO" id="GO:0000725">
    <property type="term" value="P:recombinational repair"/>
    <property type="evidence" value="ECO:0007669"/>
    <property type="project" value="TreeGrafter"/>
</dbReference>
<keyword evidence="12" id="KW-1185">Reference proteome</keyword>
<dbReference type="Pfam" id="PF13361">
    <property type="entry name" value="UvrD_C"/>
    <property type="match status" value="1"/>
</dbReference>
<dbReference type="AlphaFoldDB" id="A0A6F8XFT2"/>
<dbReference type="SUPFAM" id="SSF143011">
    <property type="entry name" value="RelE-like"/>
    <property type="match status" value="1"/>
</dbReference>
<evidence type="ECO:0000256" key="6">
    <source>
        <dbReference type="ARBA" id="ARBA00034617"/>
    </source>
</evidence>
<dbReference type="GO" id="GO:0016787">
    <property type="term" value="F:hydrolase activity"/>
    <property type="evidence" value="ECO:0007669"/>
    <property type="project" value="UniProtKB-UniRule"/>
</dbReference>
<dbReference type="EMBL" id="AP022869">
    <property type="protein sequence ID" value="BCB72624.1"/>
    <property type="molecule type" value="Genomic_DNA"/>
</dbReference>
<dbReference type="PANTHER" id="PTHR11070">
    <property type="entry name" value="UVRD / RECB / PCRA DNA HELICASE FAMILY MEMBER"/>
    <property type="match status" value="1"/>
</dbReference>
<reference evidence="11 12" key="1">
    <citation type="submission" date="2020-03" db="EMBL/GenBank/DDBJ databases">
        <title>Complete Genome Sequence of Halomonas meridiana strain Eplume2, isolated from hydrothermal-plume in the north east Pacific Ocean.</title>
        <authorList>
            <person name="Kurihara Y."/>
            <person name="Kawai S."/>
            <person name="Sakai A."/>
            <person name="Galipon J."/>
            <person name="Arakawa K."/>
        </authorList>
    </citation>
    <scope>NUCLEOTIDE SEQUENCE [LARGE SCALE GENOMIC DNA]</scope>
    <source>
        <strain evidence="11 12">Eplume2</strain>
    </source>
</reference>
<dbReference type="PANTHER" id="PTHR11070:SF45">
    <property type="entry name" value="DNA 3'-5' HELICASE"/>
    <property type="match status" value="1"/>
</dbReference>
<comment type="catalytic activity">
    <reaction evidence="6">
        <text>Couples ATP hydrolysis with the unwinding of duplex DNA by translocating in the 3'-5' direction.</text>
        <dbReference type="EC" id="5.6.2.4"/>
    </reaction>
</comment>
<evidence type="ECO:0000256" key="7">
    <source>
        <dbReference type="ARBA" id="ARBA00034808"/>
    </source>
</evidence>
<evidence type="ECO:0000259" key="10">
    <source>
        <dbReference type="PROSITE" id="PS51198"/>
    </source>
</evidence>
<evidence type="ECO:0000313" key="11">
    <source>
        <dbReference type="EMBL" id="BCB72624.1"/>
    </source>
</evidence>
<dbReference type="EC" id="5.6.2.4" evidence="7"/>
<proteinExistence type="predicted"/>
<dbReference type="Pfam" id="PF00580">
    <property type="entry name" value="UvrD-helicase"/>
    <property type="match status" value="1"/>
</dbReference>
<evidence type="ECO:0000313" key="12">
    <source>
        <dbReference type="Proteomes" id="UP000501053"/>
    </source>
</evidence>
<dbReference type="Gene3D" id="3.40.50.300">
    <property type="entry name" value="P-loop containing nucleotide triphosphate hydrolases"/>
    <property type="match status" value="2"/>
</dbReference>
<dbReference type="GO" id="GO:0005524">
    <property type="term" value="F:ATP binding"/>
    <property type="evidence" value="ECO:0007669"/>
    <property type="project" value="UniProtKB-UniRule"/>
</dbReference>
<comment type="catalytic activity">
    <reaction evidence="8">
        <text>ATP + H2O = ADP + phosphate + H(+)</text>
        <dbReference type="Rhea" id="RHEA:13065"/>
        <dbReference type="ChEBI" id="CHEBI:15377"/>
        <dbReference type="ChEBI" id="CHEBI:15378"/>
        <dbReference type="ChEBI" id="CHEBI:30616"/>
        <dbReference type="ChEBI" id="CHEBI:43474"/>
        <dbReference type="ChEBI" id="CHEBI:456216"/>
        <dbReference type="EC" id="5.6.2.4"/>
    </reaction>
</comment>
<dbReference type="GO" id="GO:0043138">
    <property type="term" value="F:3'-5' DNA helicase activity"/>
    <property type="evidence" value="ECO:0007669"/>
    <property type="project" value="UniProtKB-EC"/>
</dbReference>
<keyword evidence="3 9" id="KW-0347">Helicase</keyword>
<organism evidence="11 12">
    <name type="scientific">Vreelandella aquamarina</name>
    <dbReference type="NCBI Taxonomy" id="77097"/>
    <lineage>
        <taxon>Bacteria</taxon>
        <taxon>Pseudomonadati</taxon>
        <taxon>Pseudomonadota</taxon>
        <taxon>Gammaproteobacteria</taxon>
        <taxon>Oceanospirillales</taxon>
        <taxon>Halomonadaceae</taxon>
        <taxon>Vreelandella</taxon>
    </lineage>
</organism>
<dbReference type="GO" id="GO:0003677">
    <property type="term" value="F:DNA binding"/>
    <property type="evidence" value="ECO:0007669"/>
    <property type="project" value="InterPro"/>
</dbReference>
<dbReference type="RefSeq" id="WP_172515349.1">
    <property type="nucleotide sequence ID" value="NZ_AP022869.1"/>
</dbReference>
<evidence type="ECO:0000256" key="4">
    <source>
        <dbReference type="ARBA" id="ARBA00022840"/>
    </source>
</evidence>
<feature type="binding site" evidence="9">
    <location>
        <begin position="264"/>
        <end position="271"/>
    </location>
    <ligand>
        <name>ATP</name>
        <dbReference type="ChEBI" id="CHEBI:30616"/>
    </ligand>
</feature>
<dbReference type="InterPro" id="IPR014017">
    <property type="entry name" value="DNA_helicase_UvrD-like_C"/>
</dbReference>
<dbReference type="InterPro" id="IPR035093">
    <property type="entry name" value="RelE/ParE_toxin_dom_sf"/>
</dbReference>
<keyword evidence="2 9" id="KW-0378">Hydrolase</keyword>
<evidence type="ECO:0000256" key="8">
    <source>
        <dbReference type="ARBA" id="ARBA00048988"/>
    </source>
</evidence>
<evidence type="ECO:0000256" key="3">
    <source>
        <dbReference type="ARBA" id="ARBA00022806"/>
    </source>
</evidence>
<dbReference type="PROSITE" id="PS51198">
    <property type="entry name" value="UVRD_HELICASE_ATP_BIND"/>
    <property type="match status" value="1"/>
</dbReference>
<sequence length="709" mass="79777">MVSVAFSEKYFESLLKLTPNEQSQANKAVMLFQQDPQHGGLHYERLTAFKDNKLRSIRANQDVRIILAAAEKENLYLMLYVDHHEPAYTWASKRKVEVNPNTGSLQMFTVEEGVLEPPAHQPAAPVAAGLFDAIRDRQLMQLGVPEETILLIRSMKIEADLETARVNDQLPPDAYEGLFMLMAGASFEEAYQETVPAAPDSVDTDDFSAALARPESRAHFAVAENEQALQEVLNQSLEKWRVFLHPAQRRLANGDKNGPVRVLGGAGTGKTVVAMHRAKWLAERLVEQSEASECHVLFTTFTRNLATDIQQNLNKICSQDVLKRVEVVNLDAWVVSFLKKLGYDYGLLMDAKEENRLWNDAYSEKPASSDLTLAFFKEEWSRVVQPQSVTTLDAYKKASRLGRGTRLNRQQRVEIWPVFERYRHLLASNHLKEADDAYRDARQLLEANPDLRPSISSVIVDEAQDMGTQAFMLLRALVPEGKNDLFMVGDGHQRIYGKNKVVLGQCGINIRGRSARLKVNYRTTDETRQLAVSVLEGVAVDDLDGGEDTQAFYHSLMHGPAPEIRCFDSMDEQAEAILASMEGNTLVPETCCVIARTRKEVTELKHALESRQQRCHLLDGRSTRTPDGALNLATMHRVKGLEFDAVFIASVNRGLLPLDFVMSAAADAVTRRQRENEERALVYVSLTRARKLAFVYGYEQMSEWFSAGF</sequence>
<dbReference type="InterPro" id="IPR027417">
    <property type="entry name" value="P-loop_NTPase"/>
</dbReference>
<dbReference type="SUPFAM" id="SSF52540">
    <property type="entry name" value="P-loop containing nucleoside triphosphate hydrolases"/>
    <property type="match status" value="1"/>
</dbReference>
<feature type="domain" description="UvrD-like helicase ATP-binding" evidence="10">
    <location>
        <begin position="243"/>
        <end position="524"/>
    </location>
</feature>
<dbReference type="InterPro" id="IPR014016">
    <property type="entry name" value="UvrD-like_ATP-bd"/>
</dbReference>
<keyword evidence="5" id="KW-0413">Isomerase</keyword>